<gene>
    <name evidence="2" type="ORF">JOF53_008574</name>
</gene>
<evidence type="ECO:0000313" key="3">
    <source>
        <dbReference type="Proteomes" id="UP001519363"/>
    </source>
</evidence>
<reference evidence="2 3" key="1">
    <citation type="submission" date="2021-03" db="EMBL/GenBank/DDBJ databases">
        <title>Sequencing the genomes of 1000 actinobacteria strains.</title>
        <authorList>
            <person name="Klenk H.-P."/>
        </authorList>
    </citation>
    <scope>NUCLEOTIDE SEQUENCE [LARGE SCALE GENOMIC DNA]</scope>
    <source>
        <strain evidence="2 3">DSM 44580</strain>
    </source>
</reference>
<accession>A0ABS5ATW5</accession>
<dbReference type="EMBL" id="JAGIOO010000001">
    <property type="protein sequence ID" value="MBP2479702.1"/>
    <property type="molecule type" value="Genomic_DNA"/>
</dbReference>
<protein>
    <submittedName>
        <fullName evidence="2">Uncharacterized protein</fullName>
    </submittedName>
</protein>
<comment type="caution">
    <text evidence="2">The sequence shown here is derived from an EMBL/GenBank/DDBJ whole genome shotgun (WGS) entry which is preliminary data.</text>
</comment>
<sequence length="411" mass="44270">MTTAALTTLSVLTPLPALANRECELGSRYAAANLCVDPAENMYGIFATWLHKPVTFQPGAVGDAFVESTVQVMTDGNGGPSKHWIGLKASNAGGSTRYQSFWVESSSVYEYHAIGGEFTTLDERPHSYMSIQRSGTTTWDLIYDFNPVGQTKGQRSDKADRIMTGWLLENESQRVQFPASEARLRYLNGNRTWVQFSTANSLQDVSTGKCGAGGAPDSCFNADPTTNGSYLVGWRVDKPGSPAPETGTTGSAPQHRPQVPPVTHNGVDQRALRECMDNDAQQCLDTVPGLADCVSQRLVCNLTAAPAGTDRTRPGTASREDILHKASAREDGQGRPDETVARDLKLVDAAAYNRATGARIPEATGEVWTVVSDAPIRSFTGDRAPHRGYTMAFDRTGALLHACLGQACPRP</sequence>
<evidence type="ECO:0000313" key="2">
    <source>
        <dbReference type="EMBL" id="MBP2479702.1"/>
    </source>
</evidence>
<feature type="region of interest" description="Disordered" evidence="1">
    <location>
        <begin position="237"/>
        <end position="264"/>
    </location>
</feature>
<proteinExistence type="predicted"/>
<keyword evidence="3" id="KW-1185">Reference proteome</keyword>
<name>A0ABS5ATW5_9PSEU</name>
<organism evidence="2 3">
    <name type="scientific">Crossiella equi</name>
    <dbReference type="NCBI Taxonomy" id="130796"/>
    <lineage>
        <taxon>Bacteria</taxon>
        <taxon>Bacillati</taxon>
        <taxon>Actinomycetota</taxon>
        <taxon>Actinomycetes</taxon>
        <taxon>Pseudonocardiales</taxon>
        <taxon>Pseudonocardiaceae</taxon>
        <taxon>Crossiella</taxon>
    </lineage>
</organism>
<evidence type="ECO:0000256" key="1">
    <source>
        <dbReference type="SAM" id="MobiDB-lite"/>
    </source>
</evidence>
<dbReference type="RefSeq" id="WP_143342770.1">
    <property type="nucleotide sequence ID" value="NZ_JAGIOO010000001.1"/>
</dbReference>
<dbReference type="Proteomes" id="UP001519363">
    <property type="component" value="Unassembled WGS sequence"/>
</dbReference>